<proteinExistence type="predicted"/>
<sequence length="172" mass="18531">MNELNSESPQSQVVEATTPAEKAVVFVNSEVLAPPKASPMTGVTKVMIEQSTGMMVQDLQSFLKGFEQVGLIALSRLANNLLTYGTTFGPAPGSKEASTPPTEMLQSQDAGKGNEMMRDLFKMVSDYAEVKAKVSNTIYNVNTLPVSNEPHSSPTSFTEVPNEAEENEKKNG</sequence>
<dbReference type="KEGG" id="cnk:EG343_06550"/>
<feature type="region of interest" description="Disordered" evidence="1">
    <location>
        <begin position="144"/>
        <end position="172"/>
    </location>
</feature>
<dbReference type="Proteomes" id="UP000278288">
    <property type="component" value="Chromosome"/>
</dbReference>
<dbReference type="AlphaFoldDB" id="A0AAD0YJZ0"/>
<evidence type="ECO:0000313" key="3">
    <source>
        <dbReference type="Proteomes" id="UP000278288"/>
    </source>
</evidence>
<organism evidence="2 3">
    <name type="scientific">Chryseobacterium nakagawai</name>
    <dbReference type="NCBI Taxonomy" id="1241982"/>
    <lineage>
        <taxon>Bacteria</taxon>
        <taxon>Pseudomonadati</taxon>
        <taxon>Bacteroidota</taxon>
        <taxon>Flavobacteriia</taxon>
        <taxon>Flavobacteriales</taxon>
        <taxon>Weeksellaceae</taxon>
        <taxon>Chryseobacterium group</taxon>
        <taxon>Chryseobacterium</taxon>
    </lineage>
</organism>
<feature type="compositionally biased region" description="Polar residues" evidence="1">
    <location>
        <begin position="144"/>
        <end position="159"/>
    </location>
</feature>
<evidence type="ECO:0000313" key="2">
    <source>
        <dbReference type="EMBL" id="AZA90299.1"/>
    </source>
</evidence>
<evidence type="ECO:0000256" key="1">
    <source>
        <dbReference type="SAM" id="MobiDB-lite"/>
    </source>
</evidence>
<name>A0AAD0YJZ0_CHRNA</name>
<dbReference type="RefSeq" id="WP_123856947.1">
    <property type="nucleotide sequence ID" value="NZ_CP033923.1"/>
</dbReference>
<protein>
    <submittedName>
        <fullName evidence="2">Uncharacterized protein</fullName>
    </submittedName>
</protein>
<gene>
    <name evidence="2" type="ORF">EG343_06550</name>
</gene>
<feature type="compositionally biased region" description="Polar residues" evidence="1">
    <location>
        <begin position="96"/>
        <end position="109"/>
    </location>
</feature>
<accession>A0AAD0YJZ0</accession>
<keyword evidence="3" id="KW-1185">Reference proteome</keyword>
<dbReference type="EMBL" id="CP033923">
    <property type="protein sequence ID" value="AZA90299.1"/>
    <property type="molecule type" value="Genomic_DNA"/>
</dbReference>
<reference evidence="2 3" key="1">
    <citation type="submission" date="2018-11" db="EMBL/GenBank/DDBJ databases">
        <title>Proposal to divide the Flavobacteriaceae and reorganize its genera based on Amino Acid Identity values calculated from whole genome sequences.</title>
        <authorList>
            <person name="Nicholson A.C."/>
            <person name="Gulvik C.A."/>
            <person name="Whitney A.M."/>
            <person name="Humrighouse B.W."/>
            <person name="Bell M."/>
            <person name="Holmes B."/>
            <person name="Steigerwalt A.G."/>
            <person name="Villarma A."/>
            <person name="Sheth M."/>
            <person name="Batra D."/>
            <person name="Pryor J."/>
            <person name="Bernardet J.-F."/>
            <person name="Hugo C."/>
            <person name="Kampfer P."/>
            <person name="Newman J."/>
            <person name="McQuiston J.R."/>
        </authorList>
    </citation>
    <scope>NUCLEOTIDE SEQUENCE [LARGE SCALE GENOMIC DNA]</scope>
    <source>
        <strain evidence="2 3">G0041</strain>
    </source>
</reference>
<feature type="region of interest" description="Disordered" evidence="1">
    <location>
        <begin position="92"/>
        <end position="111"/>
    </location>
</feature>